<proteinExistence type="predicted"/>
<protein>
    <submittedName>
        <fullName evidence="1">Uncharacterized protein</fullName>
    </submittedName>
</protein>
<dbReference type="AlphaFoldDB" id="A0A2U3LQD5"/>
<reference evidence="2" key="1">
    <citation type="submission" date="2018-02" db="EMBL/GenBank/DDBJ databases">
        <authorList>
            <person name="Hausmann B."/>
        </authorList>
    </citation>
    <scope>NUCLEOTIDE SEQUENCE [LARGE SCALE GENOMIC DNA]</scope>
    <source>
        <strain evidence="2">Peat soil MAG SbF1</strain>
    </source>
</reference>
<name>A0A2U3LQD5_9FIRM</name>
<dbReference type="EMBL" id="OMOF01000706">
    <property type="protein sequence ID" value="SPF54088.1"/>
    <property type="molecule type" value="Genomic_DNA"/>
</dbReference>
<sequence length="87" mass="10145">MAIKTIIKNKLSITTYFYSIVSARQMYFISIIGKLIKLYCRFCPITTQPTINSGFRIINQQIFGAFQRPRNCLNDPRYSERVTIDTV</sequence>
<dbReference type="Proteomes" id="UP000238916">
    <property type="component" value="Unassembled WGS sequence"/>
</dbReference>
<organism evidence="1 2">
    <name type="scientific">Candidatus Desulfosporosinus infrequens</name>
    <dbReference type="NCBI Taxonomy" id="2043169"/>
    <lineage>
        <taxon>Bacteria</taxon>
        <taxon>Bacillati</taxon>
        <taxon>Bacillota</taxon>
        <taxon>Clostridia</taxon>
        <taxon>Eubacteriales</taxon>
        <taxon>Desulfitobacteriaceae</taxon>
        <taxon>Desulfosporosinus</taxon>
    </lineage>
</organism>
<evidence type="ECO:0000313" key="2">
    <source>
        <dbReference type="Proteomes" id="UP000238916"/>
    </source>
</evidence>
<evidence type="ECO:0000313" key="1">
    <source>
        <dbReference type="EMBL" id="SPF54088.1"/>
    </source>
</evidence>
<accession>A0A2U3LQD5</accession>
<gene>
    <name evidence="1" type="ORF">SBF1_7340002</name>
</gene>